<feature type="transmembrane region" description="Helical" evidence="1">
    <location>
        <begin position="61"/>
        <end position="78"/>
    </location>
</feature>
<dbReference type="EMBL" id="CP159307">
    <property type="protein sequence ID" value="XCH33477.1"/>
    <property type="molecule type" value="Genomic_DNA"/>
</dbReference>
<gene>
    <name evidence="2" type="ORF">ABV300_00980</name>
</gene>
<feature type="transmembrane region" description="Helical" evidence="1">
    <location>
        <begin position="90"/>
        <end position="111"/>
    </location>
</feature>
<dbReference type="RefSeq" id="WP_353714710.1">
    <property type="nucleotide sequence ID" value="NZ_CP159307.1"/>
</dbReference>
<keyword evidence="1" id="KW-0812">Transmembrane</keyword>
<evidence type="ECO:0000313" key="2">
    <source>
        <dbReference type="EMBL" id="XCH33477.1"/>
    </source>
</evidence>
<evidence type="ECO:0000256" key="1">
    <source>
        <dbReference type="SAM" id="Phobius"/>
    </source>
</evidence>
<feature type="transmembrane region" description="Helical" evidence="1">
    <location>
        <begin position="7"/>
        <end position="25"/>
    </location>
</feature>
<accession>A0AAU8GCG7</accession>
<proteinExistence type="predicted"/>
<protein>
    <recommendedName>
        <fullName evidence="3">DUF4175 domain-containing protein</fullName>
    </recommendedName>
</protein>
<organism evidence="2">
    <name type="scientific">Dehalogenimonas sp. 4OHTPN</name>
    <dbReference type="NCBI Taxonomy" id="3166643"/>
    <lineage>
        <taxon>Bacteria</taxon>
        <taxon>Bacillati</taxon>
        <taxon>Chloroflexota</taxon>
        <taxon>Dehalococcoidia</taxon>
        <taxon>Dehalococcoidales</taxon>
        <taxon>Dehalococcoidaceae</taxon>
        <taxon>Dehalogenimonas</taxon>
    </lineage>
</organism>
<keyword evidence="1" id="KW-1133">Transmembrane helix</keyword>
<sequence>MRKVHRVILAGIIGFIVTSVVYAWLTGRFGPYTGGAPGTWLLVVGLALISYSLYQIRPSLLFFGWGFLGLIWTVFLLVSGSLEGVFSEFLTIILFGLPSAGLLMVAVRLLIEEGRRSNEKAS</sequence>
<evidence type="ECO:0008006" key="3">
    <source>
        <dbReference type="Google" id="ProtNLM"/>
    </source>
</evidence>
<name>A0AAU8GCG7_9CHLR</name>
<keyword evidence="1" id="KW-0472">Membrane</keyword>
<dbReference type="AlphaFoldDB" id="A0AAU8GCG7"/>
<reference evidence="2" key="1">
    <citation type="submission" date="2024-06" db="EMBL/GenBank/DDBJ databases">
        <title>A Novel Isolate, Dehalogenimonas sp. Strain 4OHTPN, Dechlorinates Aromatic 4 Hydroxy chlorothalonil by a Novel Reductive Dehalogenase.</title>
        <authorList>
            <person name="Liu G."/>
        </authorList>
    </citation>
    <scope>NUCLEOTIDE SEQUENCE</scope>
    <source>
        <strain evidence="2">4OHTPN</strain>
    </source>
</reference>
<feature type="transmembrane region" description="Helical" evidence="1">
    <location>
        <begin position="37"/>
        <end position="54"/>
    </location>
</feature>